<evidence type="ECO:0000313" key="6">
    <source>
        <dbReference type="Proteomes" id="UP000473325"/>
    </source>
</evidence>
<evidence type="ECO:0000256" key="2">
    <source>
        <dbReference type="ARBA" id="ARBA00023163"/>
    </source>
</evidence>
<protein>
    <submittedName>
        <fullName evidence="5">Anti-sigma factor</fullName>
    </submittedName>
</protein>
<sequence length="231" mass="24065">MTAPASCPFAHDDGAYVLGALAPDERLAFERHLADCDGCARSVRELAGLPGLLARTPVETVEAAQAAAGTPAPETLMPALVRRTRRSRRRTYVAAGLVAAALLVAGTAVGTEVLSRDPAPVAAPAPTRTVQLQPVGDEPIAASVALTSVGWGTRLDVTCRYEQAQGAGGDRPHSYAMFVTRADGTTEQVASWRGVPGRTMRLAAATAASEADIVQVVVREADGTEVLRLRS</sequence>
<keyword evidence="3" id="KW-0812">Transmembrane</keyword>
<dbReference type="Pfam" id="PF13490">
    <property type="entry name" value="zf-HC2"/>
    <property type="match status" value="1"/>
</dbReference>
<name>A0A6L7F4N5_9ACTN</name>
<dbReference type="EMBL" id="WUEK01000020">
    <property type="protein sequence ID" value="MXG92197.1"/>
    <property type="molecule type" value="Genomic_DNA"/>
</dbReference>
<keyword evidence="1" id="KW-0805">Transcription regulation</keyword>
<organism evidence="5 6">
    <name type="scientific">Nocardioides flavescens</name>
    <dbReference type="NCBI Taxonomy" id="2691959"/>
    <lineage>
        <taxon>Bacteria</taxon>
        <taxon>Bacillati</taxon>
        <taxon>Actinomycetota</taxon>
        <taxon>Actinomycetes</taxon>
        <taxon>Propionibacteriales</taxon>
        <taxon>Nocardioidaceae</taxon>
        <taxon>Nocardioides</taxon>
    </lineage>
</organism>
<feature type="transmembrane region" description="Helical" evidence="3">
    <location>
        <begin position="92"/>
        <end position="110"/>
    </location>
</feature>
<feature type="domain" description="Putative zinc-finger" evidence="4">
    <location>
        <begin position="14"/>
        <end position="40"/>
    </location>
</feature>
<evidence type="ECO:0000256" key="3">
    <source>
        <dbReference type="SAM" id="Phobius"/>
    </source>
</evidence>
<reference evidence="5 6" key="1">
    <citation type="submission" date="2019-12" db="EMBL/GenBank/DDBJ databases">
        <authorList>
            <person name="Kun Z."/>
        </authorList>
    </citation>
    <scope>NUCLEOTIDE SEQUENCE [LARGE SCALE GENOMIC DNA]</scope>
    <source>
        <strain evidence="5 6">YIM 123512</strain>
    </source>
</reference>
<evidence type="ECO:0000256" key="1">
    <source>
        <dbReference type="ARBA" id="ARBA00023015"/>
    </source>
</evidence>
<dbReference type="RefSeq" id="WP_160880138.1">
    <property type="nucleotide sequence ID" value="NZ_WUEK01000020.1"/>
</dbReference>
<dbReference type="InterPro" id="IPR027383">
    <property type="entry name" value="Znf_put"/>
</dbReference>
<proteinExistence type="predicted"/>
<dbReference type="Proteomes" id="UP000473325">
    <property type="component" value="Unassembled WGS sequence"/>
</dbReference>
<dbReference type="InterPro" id="IPR041916">
    <property type="entry name" value="Anti_sigma_zinc_sf"/>
</dbReference>
<gene>
    <name evidence="5" type="ORF">GRQ65_21865</name>
</gene>
<evidence type="ECO:0000259" key="4">
    <source>
        <dbReference type="Pfam" id="PF13490"/>
    </source>
</evidence>
<dbReference type="Gene3D" id="1.10.10.1320">
    <property type="entry name" value="Anti-sigma factor, zinc-finger domain"/>
    <property type="match status" value="1"/>
</dbReference>
<accession>A0A6L7F4N5</accession>
<keyword evidence="3" id="KW-1133">Transmembrane helix</keyword>
<evidence type="ECO:0000313" key="5">
    <source>
        <dbReference type="EMBL" id="MXG92197.1"/>
    </source>
</evidence>
<keyword evidence="6" id="KW-1185">Reference proteome</keyword>
<keyword evidence="3" id="KW-0472">Membrane</keyword>
<keyword evidence="2" id="KW-0804">Transcription</keyword>
<comment type="caution">
    <text evidence="5">The sequence shown here is derived from an EMBL/GenBank/DDBJ whole genome shotgun (WGS) entry which is preliminary data.</text>
</comment>
<dbReference type="AlphaFoldDB" id="A0A6L7F4N5"/>